<dbReference type="Pfam" id="PF16925">
    <property type="entry name" value="TetR_C_13"/>
    <property type="match status" value="1"/>
</dbReference>
<keyword evidence="3" id="KW-0804">Transcription</keyword>
<dbReference type="InterPro" id="IPR011075">
    <property type="entry name" value="TetR_C"/>
</dbReference>
<keyword evidence="8" id="KW-1185">Reference proteome</keyword>
<dbReference type="PRINTS" id="PR00455">
    <property type="entry name" value="HTHTETR"/>
</dbReference>
<dbReference type="PROSITE" id="PS01081">
    <property type="entry name" value="HTH_TETR_1"/>
    <property type="match status" value="1"/>
</dbReference>
<evidence type="ECO:0000256" key="5">
    <source>
        <dbReference type="SAM" id="MobiDB-lite"/>
    </source>
</evidence>
<feature type="region of interest" description="Disordered" evidence="5">
    <location>
        <begin position="1"/>
        <end position="20"/>
    </location>
</feature>
<keyword evidence="1" id="KW-0805">Transcription regulation</keyword>
<evidence type="ECO:0000313" key="8">
    <source>
        <dbReference type="Proteomes" id="UP000663918"/>
    </source>
</evidence>
<protein>
    <submittedName>
        <fullName evidence="7">TetR/AcrR family transcriptional regulator</fullName>
    </submittedName>
</protein>
<dbReference type="SUPFAM" id="SSF46689">
    <property type="entry name" value="Homeodomain-like"/>
    <property type="match status" value="1"/>
</dbReference>
<dbReference type="PANTHER" id="PTHR47506:SF1">
    <property type="entry name" value="HTH-TYPE TRANSCRIPTIONAL REGULATOR YJDC"/>
    <property type="match status" value="1"/>
</dbReference>
<evidence type="ECO:0000256" key="3">
    <source>
        <dbReference type="ARBA" id="ARBA00023163"/>
    </source>
</evidence>
<dbReference type="InterPro" id="IPR023772">
    <property type="entry name" value="DNA-bd_HTH_TetR-type_CS"/>
</dbReference>
<dbReference type="InterPro" id="IPR036271">
    <property type="entry name" value="Tet_transcr_reg_TetR-rel_C_sf"/>
</dbReference>
<gene>
    <name evidence="7" type="ORF">IFJ75_01860</name>
</gene>
<dbReference type="Gene3D" id="1.10.357.10">
    <property type="entry name" value="Tetracycline Repressor, domain 2"/>
    <property type="match status" value="1"/>
</dbReference>
<proteinExistence type="predicted"/>
<dbReference type="SUPFAM" id="SSF48498">
    <property type="entry name" value="Tetracyclin repressor-like, C-terminal domain"/>
    <property type="match status" value="1"/>
</dbReference>
<dbReference type="GO" id="GO:0003677">
    <property type="term" value="F:DNA binding"/>
    <property type="evidence" value="ECO:0007669"/>
    <property type="project" value="UniProtKB-UniRule"/>
</dbReference>
<name>A0A975GVQ3_9CAUL</name>
<sequence length="208" mass="21847">MSLSVDGAPAPSRGRPRSFDRTQALEQAMRVFWEKGYAGASMSDLTAAMGIASPSLYAAFGSKEGLYREAIDHYVSSFSGGFWGVMEAPTARESVEGVLRNAARVFTDGDFPSGCMVIQTAAESGEMSPELAASLCEIRASTTETLAARIRKGMAEGELSPTTDARAVAQFYAAVHKGLSLSAKGGAGREELDSVVSSAMKAWGPLTS</sequence>
<dbReference type="InterPro" id="IPR009057">
    <property type="entry name" value="Homeodomain-like_sf"/>
</dbReference>
<keyword evidence="2 4" id="KW-0238">DNA-binding</keyword>
<dbReference type="Proteomes" id="UP000663918">
    <property type="component" value="Chromosome"/>
</dbReference>
<feature type="domain" description="HTH tetR-type" evidence="6">
    <location>
        <begin position="18"/>
        <end position="78"/>
    </location>
</feature>
<evidence type="ECO:0000256" key="1">
    <source>
        <dbReference type="ARBA" id="ARBA00023015"/>
    </source>
</evidence>
<evidence type="ECO:0000256" key="4">
    <source>
        <dbReference type="PROSITE-ProRule" id="PRU00335"/>
    </source>
</evidence>
<dbReference type="PANTHER" id="PTHR47506">
    <property type="entry name" value="TRANSCRIPTIONAL REGULATORY PROTEIN"/>
    <property type="match status" value="1"/>
</dbReference>
<evidence type="ECO:0000256" key="2">
    <source>
        <dbReference type="ARBA" id="ARBA00023125"/>
    </source>
</evidence>
<reference evidence="7" key="1">
    <citation type="submission" date="2020-09" db="EMBL/GenBank/DDBJ databases">
        <title>Brevundimonas sp. LVF2 isolated from a puddle in Goettingen, Germany.</title>
        <authorList>
            <person name="Friedrich I."/>
            <person name="Klassen A."/>
            <person name="Hannes N."/>
            <person name="Schneider D."/>
            <person name="Hertel R."/>
            <person name="Daniel R."/>
        </authorList>
    </citation>
    <scope>NUCLEOTIDE SEQUENCE</scope>
    <source>
        <strain evidence="7">LVF2</strain>
    </source>
</reference>
<dbReference type="AlphaFoldDB" id="A0A975GVQ3"/>
<dbReference type="KEGG" id="bgoe:IFJ75_01860"/>
<evidence type="ECO:0000259" key="6">
    <source>
        <dbReference type="PROSITE" id="PS50977"/>
    </source>
</evidence>
<accession>A0A975GVQ3</accession>
<dbReference type="Gene3D" id="1.10.10.60">
    <property type="entry name" value="Homeodomain-like"/>
    <property type="match status" value="1"/>
</dbReference>
<dbReference type="InterPro" id="IPR001647">
    <property type="entry name" value="HTH_TetR"/>
</dbReference>
<dbReference type="PROSITE" id="PS50977">
    <property type="entry name" value="HTH_TETR_2"/>
    <property type="match status" value="1"/>
</dbReference>
<dbReference type="Pfam" id="PF00440">
    <property type="entry name" value="TetR_N"/>
    <property type="match status" value="1"/>
</dbReference>
<dbReference type="EMBL" id="CP062222">
    <property type="protein sequence ID" value="QTC91706.1"/>
    <property type="molecule type" value="Genomic_DNA"/>
</dbReference>
<evidence type="ECO:0000313" key="7">
    <source>
        <dbReference type="EMBL" id="QTC91706.1"/>
    </source>
</evidence>
<feature type="DNA-binding region" description="H-T-H motif" evidence="4">
    <location>
        <begin position="41"/>
        <end position="60"/>
    </location>
</feature>
<organism evidence="7 8">
    <name type="scientific">Brevundimonas goettingensis</name>
    <dbReference type="NCBI Taxonomy" id="2774190"/>
    <lineage>
        <taxon>Bacteria</taxon>
        <taxon>Pseudomonadati</taxon>
        <taxon>Pseudomonadota</taxon>
        <taxon>Alphaproteobacteria</taxon>
        <taxon>Caulobacterales</taxon>
        <taxon>Caulobacteraceae</taxon>
        <taxon>Brevundimonas</taxon>
    </lineage>
</organism>